<evidence type="ECO:0000256" key="3">
    <source>
        <dbReference type="SAM" id="MobiDB-lite"/>
    </source>
</evidence>
<evidence type="ECO:0000259" key="4">
    <source>
        <dbReference type="Pfam" id="PF00472"/>
    </source>
</evidence>
<keyword evidence="2" id="KW-0488">Methylation</keyword>
<dbReference type="PANTHER" id="PTHR43804:SF7">
    <property type="entry name" value="LD18447P"/>
    <property type="match status" value="1"/>
</dbReference>
<dbReference type="InterPro" id="IPR050057">
    <property type="entry name" value="Prokaryotic/Mito_RF"/>
</dbReference>
<evidence type="ECO:0000256" key="1">
    <source>
        <dbReference type="ARBA" id="ARBA00010835"/>
    </source>
</evidence>
<dbReference type="Pfam" id="PF00472">
    <property type="entry name" value="RF-1"/>
    <property type="match status" value="1"/>
</dbReference>
<dbReference type="InterPro" id="IPR000352">
    <property type="entry name" value="Pep_chain_release_fac_I"/>
</dbReference>
<evidence type="ECO:0000313" key="5">
    <source>
        <dbReference type="EMBL" id="CAG7579989.1"/>
    </source>
</evidence>
<sequence length="129" mass="15121">MKRWRYIPSEVRVEYTKDSGSGGQHKNKTESCVVLTHYVTGIKVKDSSTPDQHKNKRHAWKELTRRVNQYYRTGKLEEDRKIRKDQMGDGNHGDKKRTYRVKDGIVKDHVSGKKAKLKSILRGNFELLH</sequence>
<dbReference type="PANTHER" id="PTHR43804">
    <property type="entry name" value="LD18447P"/>
    <property type="match status" value="1"/>
</dbReference>
<name>A0A8D9FQV4_9VIRU</name>
<organism evidence="5">
    <name type="scientific">uncultured marine phage</name>
    <dbReference type="NCBI Taxonomy" id="707152"/>
    <lineage>
        <taxon>Viruses</taxon>
        <taxon>environmental samples</taxon>
    </lineage>
</organism>
<accession>A0A8D9FQV4</accession>
<gene>
    <name evidence="5" type="primary">prfA_2</name>
    <name evidence="5" type="ORF">SLAVMIC_00192</name>
</gene>
<evidence type="ECO:0000256" key="2">
    <source>
        <dbReference type="ARBA" id="ARBA00022481"/>
    </source>
</evidence>
<protein>
    <submittedName>
        <fullName evidence="5">Peptide chain release factor RF1</fullName>
    </submittedName>
</protein>
<reference evidence="5" key="1">
    <citation type="submission" date="2021-06" db="EMBL/GenBank/DDBJ databases">
        <authorList>
            <person name="Gannon L."/>
            <person name="Redgwell R T."/>
            <person name="Michniewski S."/>
            <person name="Harrison D C."/>
            <person name="Millard A."/>
        </authorList>
    </citation>
    <scope>NUCLEOTIDE SEQUENCE</scope>
</reference>
<feature type="domain" description="Prokaryotic-type class I peptide chain release factors" evidence="4">
    <location>
        <begin position="8"/>
        <end position="109"/>
    </location>
</feature>
<proteinExistence type="inferred from homology"/>
<feature type="compositionally biased region" description="Basic and acidic residues" evidence="3">
    <location>
        <begin position="78"/>
        <end position="93"/>
    </location>
</feature>
<feature type="region of interest" description="Disordered" evidence="3">
    <location>
        <begin position="78"/>
        <end position="100"/>
    </location>
</feature>
<dbReference type="EMBL" id="OU342829">
    <property type="protein sequence ID" value="CAG7579989.1"/>
    <property type="molecule type" value="Genomic_DNA"/>
</dbReference>
<dbReference type="SUPFAM" id="SSF75620">
    <property type="entry name" value="Release factor"/>
    <property type="match status" value="1"/>
</dbReference>
<dbReference type="Gene3D" id="3.30.160.20">
    <property type="match status" value="1"/>
</dbReference>
<dbReference type="InterPro" id="IPR045853">
    <property type="entry name" value="Pep_chain_release_fac_I_sf"/>
</dbReference>
<comment type="similarity">
    <text evidence="1">Belongs to the prokaryotic/mitochondrial release factor family.</text>
</comment>